<sequence>MNVHSVVIVPPLSSQKDLVIYGFLLFSLFTIATIDLGISLNTAPAWPSWPSAIAGDAIKGWTPRRANSFEKPDKEPASVAFSALNMAMHFHGWLSFFILLHYSLLGTPTKEDWPDVTTRLKVWGKNIPYGNVRTPSNANT</sequence>
<organism evidence="1 2">
    <name type="scientific">Smallanthus sonchifolius</name>
    <dbReference type="NCBI Taxonomy" id="185202"/>
    <lineage>
        <taxon>Eukaryota</taxon>
        <taxon>Viridiplantae</taxon>
        <taxon>Streptophyta</taxon>
        <taxon>Embryophyta</taxon>
        <taxon>Tracheophyta</taxon>
        <taxon>Spermatophyta</taxon>
        <taxon>Magnoliopsida</taxon>
        <taxon>eudicotyledons</taxon>
        <taxon>Gunneridae</taxon>
        <taxon>Pentapetalae</taxon>
        <taxon>asterids</taxon>
        <taxon>campanulids</taxon>
        <taxon>Asterales</taxon>
        <taxon>Asteraceae</taxon>
        <taxon>Asteroideae</taxon>
        <taxon>Heliantheae alliance</taxon>
        <taxon>Millerieae</taxon>
        <taxon>Smallanthus</taxon>
    </lineage>
</organism>
<keyword evidence="2" id="KW-1185">Reference proteome</keyword>
<accession>A0ACB9FX33</accession>
<gene>
    <name evidence="1" type="ORF">L1987_45467</name>
</gene>
<dbReference type="Proteomes" id="UP001056120">
    <property type="component" value="Linkage Group LG15"/>
</dbReference>
<protein>
    <submittedName>
        <fullName evidence="1">Uncharacterized protein</fullName>
    </submittedName>
</protein>
<comment type="caution">
    <text evidence="1">The sequence shown here is derived from an EMBL/GenBank/DDBJ whole genome shotgun (WGS) entry which is preliminary data.</text>
</comment>
<evidence type="ECO:0000313" key="1">
    <source>
        <dbReference type="EMBL" id="KAI3775717.1"/>
    </source>
</evidence>
<name>A0ACB9FX33_9ASTR</name>
<dbReference type="EMBL" id="CM042032">
    <property type="protein sequence ID" value="KAI3775717.1"/>
    <property type="molecule type" value="Genomic_DNA"/>
</dbReference>
<evidence type="ECO:0000313" key="2">
    <source>
        <dbReference type="Proteomes" id="UP001056120"/>
    </source>
</evidence>
<reference evidence="1 2" key="2">
    <citation type="journal article" date="2022" name="Mol. Ecol. Resour.">
        <title>The genomes of chicory, endive, great burdock and yacon provide insights into Asteraceae paleo-polyploidization history and plant inulin production.</title>
        <authorList>
            <person name="Fan W."/>
            <person name="Wang S."/>
            <person name="Wang H."/>
            <person name="Wang A."/>
            <person name="Jiang F."/>
            <person name="Liu H."/>
            <person name="Zhao H."/>
            <person name="Xu D."/>
            <person name="Zhang Y."/>
        </authorList>
    </citation>
    <scope>NUCLEOTIDE SEQUENCE [LARGE SCALE GENOMIC DNA]</scope>
    <source>
        <strain evidence="2">cv. Yunnan</strain>
        <tissue evidence="1">Leaves</tissue>
    </source>
</reference>
<proteinExistence type="predicted"/>
<reference evidence="2" key="1">
    <citation type="journal article" date="2022" name="Mol. Ecol. Resour.">
        <title>The genomes of chicory, endive, great burdock and yacon provide insights into Asteraceae palaeo-polyploidization history and plant inulin production.</title>
        <authorList>
            <person name="Fan W."/>
            <person name="Wang S."/>
            <person name="Wang H."/>
            <person name="Wang A."/>
            <person name="Jiang F."/>
            <person name="Liu H."/>
            <person name="Zhao H."/>
            <person name="Xu D."/>
            <person name="Zhang Y."/>
        </authorList>
    </citation>
    <scope>NUCLEOTIDE SEQUENCE [LARGE SCALE GENOMIC DNA]</scope>
    <source>
        <strain evidence="2">cv. Yunnan</strain>
    </source>
</reference>